<organism evidence="4 5">
    <name type="scientific">Candidatus Brocadia sinica JPN1</name>
    <dbReference type="NCBI Taxonomy" id="1197129"/>
    <lineage>
        <taxon>Bacteria</taxon>
        <taxon>Pseudomonadati</taxon>
        <taxon>Planctomycetota</taxon>
        <taxon>Candidatus Brocadiia</taxon>
        <taxon>Candidatus Brocadiales</taxon>
        <taxon>Candidatus Brocadiaceae</taxon>
        <taxon>Candidatus Brocadia</taxon>
    </lineage>
</organism>
<keyword evidence="3" id="KW-1133">Transmembrane helix</keyword>
<proteinExistence type="predicted"/>
<feature type="transmembrane region" description="Helical" evidence="3">
    <location>
        <begin position="272"/>
        <end position="293"/>
    </location>
</feature>
<dbReference type="RefSeq" id="WP_052561243.1">
    <property type="nucleotide sequence ID" value="NZ_BAFN01000001.1"/>
</dbReference>
<dbReference type="InterPro" id="IPR005702">
    <property type="entry name" value="Wzc-like_C"/>
</dbReference>
<dbReference type="PANTHER" id="PTHR32309">
    <property type="entry name" value="TYROSINE-PROTEIN KINASE"/>
    <property type="match status" value="1"/>
</dbReference>
<evidence type="ECO:0000313" key="4">
    <source>
        <dbReference type="EMBL" id="GAN31543.1"/>
    </source>
</evidence>
<accession>A0ABQ0JS37</accession>
<keyword evidence="1" id="KW-0547">Nucleotide-binding</keyword>
<dbReference type="PANTHER" id="PTHR32309:SF13">
    <property type="entry name" value="FERRIC ENTEROBACTIN TRANSPORT PROTEIN FEPE"/>
    <property type="match status" value="1"/>
</dbReference>
<reference evidence="5" key="1">
    <citation type="journal article" date="2015" name="Genome Announc.">
        <title>Draft Genome Sequence of an Anaerobic Ammonium-Oxidizing Bacterium, "Candidatus Brocadia sinica".</title>
        <authorList>
            <person name="Oshiki M."/>
            <person name="Shinyako-Hata K."/>
            <person name="Satoh H."/>
            <person name="Okabe S."/>
        </authorList>
    </citation>
    <scope>NUCLEOTIDE SEQUENCE [LARGE SCALE GENOMIC DNA]</scope>
    <source>
        <strain evidence="5">JPN1</strain>
    </source>
</reference>
<dbReference type="InterPro" id="IPR050445">
    <property type="entry name" value="Bact_polysacc_biosynth/exp"/>
</dbReference>
<evidence type="ECO:0000313" key="5">
    <source>
        <dbReference type="Proteomes" id="UP000032309"/>
    </source>
</evidence>
<evidence type="ECO:0000256" key="1">
    <source>
        <dbReference type="ARBA" id="ARBA00022741"/>
    </source>
</evidence>
<name>A0ABQ0JS37_9BACT</name>
<dbReference type="EMBL" id="BAFN01000001">
    <property type="protein sequence ID" value="GAN31543.1"/>
    <property type="molecule type" value="Genomic_DNA"/>
</dbReference>
<dbReference type="InterPro" id="IPR027417">
    <property type="entry name" value="P-loop_NTPase"/>
</dbReference>
<comment type="caution">
    <text evidence="4">The sequence shown here is derived from an EMBL/GenBank/DDBJ whole genome shotgun (WGS) entry which is preliminary data.</text>
</comment>
<dbReference type="NCBIfam" id="TIGR01007">
    <property type="entry name" value="eps_fam"/>
    <property type="match status" value="1"/>
</dbReference>
<keyword evidence="3" id="KW-0472">Membrane</keyword>
<dbReference type="Proteomes" id="UP000032309">
    <property type="component" value="Unassembled WGS sequence"/>
</dbReference>
<evidence type="ECO:0000256" key="2">
    <source>
        <dbReference type="ARBA" id="ARBA00022840"/>
    </source>
</evidence>
<dbReference type="SUPFAM" id="SSF52540">
    <property type="entry name" value="P-loop containing nucleoside triphosphate hydrolases"/>
    <property type="match status" value="1"/>
</dbReference>
<keyword evidence="5" id="KW-1185">Reference proteome</keyword>
<dbReference type="CDD" id="cd05387">
    <property type="entry name" value="BY-kinase"/>
    <property type="match status" value="1"/>
</dbReference>
<keyword evidence="3" id="KW-0812">Transmembrane</keyword>
<protein>
    <submittedName>
        <fullName evidence="4">ATPases</fullName>
    </submittedName>
</protein>
<feature type="transmembrane region" description="Helical" evidence="3">
    <location>
        <begin position="20"/>
        <end position="39"/>
    </location>
</feature>
<evidence type="ECO:0000256" key="3">
    <source>
        <dbReference type="SAM" id="Phobius"/>
    </source>
</evidence>
<gene>
    <name evidence="4" type="ORF">BROSI_A0044</name>
</gene>
<dbReference type="Gene3D" id="3.40.50.300">
    <property type="entry name" value="P-loop containing nucleotide triphosphate hydrolases"/>
    <property type="match status" value="1"/>
</dbReference>
<keyword evidence="2" id="KW-0067">ATP-binding</keyword>
<sequence length="539" mass="60013">MNFSGSTLRDYLTVIFRHKAVIIITFVVIMISVVIGLELKTPVYHAQVKMLISGEKQFESPYYKELNSYQQIGISLTQAEIVNSNPVIERVVRALKLYERPSDYEKNYCSTLRAYLIDLKLWISQWMEKFAVDTETGLTAPNPDSVPPEDEQTYAIRMAVEGLKGSIAVNPIRDTNLFTIDAYDFSPEASATIANVVSRSYVIYDLEQQMAELQLQYGEMHPIVIQLKNAIDKMSGSLTGKTLSTTEAIGPASVKIIEQAQPPLEPDGTGKIVTLFIAFLMSPFLGIILAFGFEYVDHTFKSPQDVETFLNLPLLGSIPKKGFKNQALNTDSKRMNPFYQNLSDQIYLLMKDKGLKSILITACSPSDRSTTIIANLANFLSNKAGHKVVVIDANLRAPVIHKIFNISDEKGLANVLEGKISLEKAVQDISPNLAVLPAGDTSLNSTPLLDSTRMANVIKAAKEKYELVFIDYANLRSFKDACVLCPYLDGIALVVNEGKTSRHVLQRLLTPLKQKKANLVGVIMNNRTYAIPKVIYERL</sequence>